<keyword evidence="1" id="KW-1185">Reference proteome</keyword>
<evidence type="ECO:0000313" key="2">
    <source>
        <dbReference type="WBParaSite" id="MhA1_Contig1744.frz3.gene12"/>
    </source>
</evidence>
<dbReference type="WBParaSite" id="MhA1_Contig1744.frz3.gene12">
    <property type="protein sequence ID" value="MhA1_Contig1744.frz3.gene12"/>
    <property type="gene ID" value="MhA1_Contig1744.frz3.gene12"/>
</dbReference>
<name>A0A1I8BBB5_MELHA</name>
<reference evidence="2" key="1">
    <citation type="submission" date="2016-11" db="UniProtKB">
        <authorList>
            <consortium name="WormBaseParasite"/>
        </authorList>
    </citation>
    <scope>IDENTIFICATION</scope>
</reference>
<dbReference type="Proteomes" id="UP000095281">
    <property type="component" value="Unplaced"/>
</dbReference>
<dbReference type="AlphaFoldDB" id="A0A1I8BBB5"/>
<proteinExistence type="predicted"/>
<protein>
    <submittedName>
        <fullName evidence="2">FoP_duplication domain-containing protein</fullName>
    </submittedName>
</protein>
<sequence>FIRIVFIFLGFPLKNVLIQKLFYLILINSLGQFARCFSGLTDCHRTVRAEREEVEAKKRQFHLRTLFNQRRKEGSNGTGRGSSHSSVARVYRNGGRVGKSDRDFEAIVNMLQTGELFSEELSRLRTSVRIKGPTTTTIVTVSK</sequence>
<accession>A0A1I8BBB5</accession>
<organism evidence="1 2">
    <name type="scientific">Meloidogyne hapla</name>
    <name type="common">Root-knot nematode worm</name>
    <dbReference type="NCBI Taxonomy" id="6305"/>
    <lineage>
        <taxon>Eukaryota</taxon>
        <taxon>Metazoa</taxon>
        <taxon>Ecdysozoa</taxon>
        <taxon>Nematoda</taxon>
        <taxon>Chromadorea</taxon>
        <taxon>Rhabditida</taxon>
        <taxon>Tylenchina</taxon>
        <taxon>Tylenchomorpha</taxon>
        <taxon>Tylenchoidea</taxon>
        <taxon>Meloidogynidae</taxon>
        <taxon>Meloidogyninae</taxon>
        <taxon>Meloidogyne</taxon>
    </lineage>
</organism>
<evidence type="ECO:0000313" key="1">
    <source>
        <dbReference type="Proteomes" id="UP000095281"/>
    </source>
</evidence>